<dbReference type="InterPro" id="IPR006680">
    <property type="entry name" value="Amidohydro-rel"/>
</dbReference>
<dbReference type="PANTHER" id="PTHR11113">
    <property type="entry name" value="N-ACETYLGLUCOSAMINE-6-PHOSPHATE DEACETYLASE"/>
    <property type="match status" value="1"/>
</dbReference>
<gene>
    <name evidence="6 9" type="primary">ade</name>
    <name evidence="9" type="ORF">E7Z75_06990</name>
</gene>
<dbReference type="InterPro" id="IPR011059">
    <property type="entry name" value="Metal-dep_hydrolase_composite"/>
</dbReference>
<comment type="cofactor">
    <cofactor evidence="6">
        <name>Mn(2+)</name>
        <dbReference type="ChEBI" id="CHEBI:29035"/>
    </cofactor>
</comment>
<evidence type="ECO:0000313" key="10">
    <source>
        <dbReference type="Proteomes" id="UP000732619"/>
    </source>
</evidence>
<dbReference type="GO" id="GO:0006146">
    <property type="term" value="P:adenine catabolic process"/>
    <property type="evidence" value="ECO:0007669"/>
    <property type="project" value="InterPro"/>
</dbReference>
<name>A0A8T3VWN5_METOL</name>
<sequence length="573" mass="62619">MSFTAYMLDVVSDTIYPARITIEDGIFKEVTPITVSEKEIANIDVKGLMIPGFIDSHIHIESSMVTPAQFAKIAVRHGTTSVVCDPHEIANVLGIEGVEAMIANAKQVPFNFFFTAPSCVPATGFETSGAVLDSSDIEYLLKKDEIVALGEMMNFPGVINGDEEVHKKLEFARKYGKPIDGHAPLVTREDLDKYLAAGISTDHECSNVIEALEKKIKGMKIMVRDGSSAMDMEGLFDIEEGAHSIDFSGPMSLLFRDIFERKIYSPLFDFIVSDDKHPNDLIKGHLNLSIKKAVSLGIDLLKAINMVTINPAYHYNLNCGAIVPGARADFIIVDSIYDCNVLKTYIGGECVFDGENVLFDIPEIEAKNTVNTCKKTASDFDIHYDGDECEVNVIECFDGDLLTKKATAKLNVKDGVVQPDIYQDVLKIAVVERYGGNTIANAFIKGFGLKKGAIASSVAHDSHNIIVIGYNSQMMADAVNQVIDDKGGISVVSEDFSDSLPLPIAGLMSNEDVYDVAEKLGILHQMTEALGCKIEAPFMTMAFMALLVIPSIKISDKGLFDGDNFEFMDVIIK</sequence>
<evidence type="ECO:0000259" key="8">
    <source>
        <dbReference type="Pfam" id="PF13382"/>
    </source>
</evidence>
<feature type="domain" description="Adenine deaminase C-terminal" evidence="8">
    <location>
        <begin position="401"/>
        <end position="566"/>
    </location>
</feature>
<keyword evidence="4 6" id="KW-0464">Manganese</keyword>
<dbReference type="EMBL" id="SUTG01000034">
    <property type="protein sequence ID" value="MBE6512868.1"/>
    <property type="molecule type" value="Genomic_DNA"/>
</dbReference>
<comment type="similarity">
    <text evidence="1 6">Belongs to the metallo-dependent hydrolases superfamily. Adenine deaminase family.</text>
</comment>
<dbReference type="HAMAP" id="MF_01518">
    <property type="entry name" value="Adenine_deamin"/>
    <property type="match status" value="1"/>
</dbReference>
<evidence type="ECO:0000259" key="7">
    <source>
        <dbReference type="Pfam" id="PF01979"/>
    </source>
</evidence>
<dbReference type="PANTHER" id="PTHR11113:SF2">
    <property type="entry name" value="ADENINE DEAMINASE"/>
    <property type="match status" value="1"/>
</dbReference>
<dbReference type="InterPro" id="IPR006679">
    <property type="entry name" value="Adenine_deam"/>
</dbReference>
<dbReference type="InterPro" id="IPR032466">
    <property type="entry name" value="Metal_Hydrolase"/>
</dbReference>
<dbReference type="SUPFAM" id="SSF51338">
    <property type="entry name" value="Composite domain of metallo-dependent hydrolases"/>
    <property type="match status" value="1"/>
</dbReference>
<evidence type="ECO:0000256" key="3">
    <source>
        <dbReference type="ARBA" id="ARBA00022801"/>
    </source>
</evidence>
<evidence type="ECO:0000256" key="2">
    <source>
        <dbReference type="ARBA" id="ARBA00012782"/>
    </source>
</evidence>
<keyword evidence="3 6" id="KW-0378">Hydrolase</keyword>
<dbReference type="Proteomes" id="UP000732619">
    <property type="component" value="Unassembled WGS sequence"/>
</dbReference>
<dbReference type="GO" id="GO:0000034">
    <property type="term" value="F:adenine deaminase activity"/>
    <property type="evidence" value="ECO:0007669"/>
    <property type="project" value="UniProtKB-UniRule"/>
</dbReference>
<dbReference type="NCBIfam" id="TIGR01178">
    <property type="entry name" value="ade"/>
    <property type="match status" value="1"/>
</dbReference>
<dbReference type="EC" id="3.5.4.2" evidence="2 6"/>
<evidence type="ECO:0000256" key="4">
    <source>
        <dbReference type="ARBA" id="ARBA00023211"/>
    </source>
</evidence>
<evidence type="ECO:0000256" key="1">
    <source>
        <dbReference type="ARBA" id="ARBA00006773"/>
    </source>
</evidence>
<evidence type="ECO:0000256" key="5">
    <source>
        <dbReference type="ARBA" id="ARBA00047720"/>
    </source>
</evidence>
<proteinExistence type="inferred from homology"/>
<dbReference type="Gene3D" id="3.20.20.140">
    <property type="entry name" value="Metal-dependent hydrolases"/>
    <property type="match status" value="1"/>
</dbReference>
<dbReference type="SUPFAM" id="SSF51556">
    <property type="entry name" value="Metallo-dependent hydrolases"/>
    <property type="match status" value="1"/>
</dbReference>
<accession>A0A8T3VWN5</accession>
<dbReference type="AlphaFoldDB" id="A0A8T3VWN5"/>
<reference evidence="9" key="1">
    <citation type="submission" date="2019-04" db="EMBL/GenBank/DDBJ databases">
        <title>Evolution of Biomass-Degrading Anaerobic Consortia Revealed by Metagenomics.</title>
        <authorList>
            <person name="Peng X."/>
        </authorList>
    </citation>
    <scope>NUCLEOTIDE SEQUENCE</scope>
    <source>
        <strain evidence="9">SIG14</strain>
    </source>
</reference>
<comment type="caution">
    <text evidence="9">The sequence shown here is derived from an EMBL/GenBank/DDBJ whole genome shotgun (WGS) entry which is preliminary data.</text>
</comment>
<protein>
    <recommendedName>
        <fullName evidence="2 6">Adenine deaminase</fullName>
        <shortName evidence="6">Adenase</shortName>
        <shortName evidence="6">Adenine aminase</shortName>
        <ecNumber evidence="2 6">3.5.4.2</ecNumber>
    </recommendedName>
</protein>
<organism evidence="9 10">
    <name type="scientific">Methanobrevibacter olleyae</name>
    <dbReference type="NCBI Taxonomy" id="294671"/>
    <lineage>
        <taxon>Archaea</taxon>
        <taxon>Methanobacteriati</taxon>
        <taxon>Methanobacteriota</taxon>
        <taxon>Methanomada group</taxon>
        <taxon>Methanobacteria</taxon>
        <taxon>Methanobacteriales</taxon>
        <taxon>Methanobacteriaceae</taxon>
        <taxon>Methanobrevibacter</taxon>
    </lineage>
</organism>
<dbReference type="CDD" id="cd01295">
    <property type="entry name" value="AdeC"/>
    <property type="match status" value="1"/>
</dbReference>
<dbReference type="InterPro" id="IPR026912">
    <property type="entry name" value="Adenine_deam_C"/>
</dbReference>
<dbReference type="Pfam" id="PF13382">
    <property type="entry name" value="Adenine_deam_C"/>
    <property type="match status" value="1"/>
</dbReference>
<evidence type="ECO:0000256" key="6">
    <source>
        <dbReference type="HAMAP-Rule" id="MF_01518"/>
    </source>
</evidence>
<evidence type="ECO:0000313" key="9">
    <source>
        <dbReference type="EMBL" id="MBE6512868.1"/>
    </source>
</evidence>
<dbReference type="Pfam" id="PF01979">
    <property type="entry name" value="Amidohydro_1"/>
    <property type="match status" value="1"/>
</dbReference>
<feature type="domain" description="Amidohydrolase-related" evidence="7">
    <location>
        <begin position="49"/>
        <end position="350"/>
    </location>
</feature>
<comment type="catalytic activity">
    <reaction evidence="5 6">
        <text>adenine + H2O + H(+) = hypoxanthine + NH4(+)</text>
        <dbReference type="Rhea" id="RHEA:23688"/>
        <dbReference type="ChEBI" id="CHEBI:15377"/>
        <dbReference type="ChEBI" id="CHEBI:15378"/>
        <dbReference type="ChEBI" id="CHEBI:16708"/>
        <dbReference type="ChEBI" id="CHEBI:17368"/>
        <dbReference type="ChEBI" id="CHEBI:28938"/>
        <dbReference type="EC" id="3.5.4.2"/>
    </reaction>
</comment>